<reference evidence="7" key="2">
    <citation type="submission" date="2024-01" db="EMBL/GenBank/DDBJ databases">
        <authorList>
            <person name="He J."/>
            <person name="Wang M."/>
            <person name="Zheng J."/>
            <person name="Liu Z."/>
        </authorList>
    </citation>
    <scope>NUCLEOTIDE SEQUENCE</scope>
    <source>
        <strain evidence="7">ZL_2023a</strain>
        <tissue evidence="7">Muscle</tissue>
    </source>
</reference>
<keyword evidence="5" id="KW-0472">Membrane</keyword>
<evidence type="ECO:0000256" key="5">
    <source>
        <dbReference type="SAM" id="Phobius"/>
    </source>
</evidence>
<dbReference type="InterPro" id="IPR000483">
    <property type="entry name" value="Cys-rich_flank_reg_C"/>
</dbReference>
<evidence type="ECO:0000259" key="6">
    <source>
        <dbReference type="SMART" id="SM00082"/>
    </source>
</evidence>
<feature type="transmembrane region" description="Helical" evidence="5">
    <location>
        <begin position="567"/>
        <end position="590"/>
    </location>
</feature>
<dbReference type="InterPro" id="IPR003591">
    <property type="entry name" value="Leu-rich_rpt_typical-subtyp"/>
</dbReference>
<feature type="region of interest" description="Disordered" evidence="4">
    <location>
        <begin position="642"/>
        <end position="662"/>
    </location>
</feature>
<dbReference type="PANTHER" id="PTHR24373">
    <property type="entry name" value="SLIT RELATED LEUCINE-RICH REPEAT NEURONAL PROTEIN"/>
    <property type="match status" value="1"/>
</dbReference>
<dbReference type="FunFam" id="3.80.10.10:FF:001164">
    <property type="entry name" value="GH01279p"/>
    <property type="match status" value="1"/>
</dbReference>
<dbReference type="Gene3D" id="3.80.10.10">
    <property type="entry name" value="Ribonuclease Inhibitor"/>
    <property type="match status" value="3"/>
</dbReference>
<keyword evidence="2" id="KW-0732">Signal</keyword>
<organism evidence="7 8">
    <name type="scientific">Cherax quadricarinatus</name>
    <name type="common">Australian red claw crayfish</name>
    <dbReference type="NCBI Taxonomy" id="27406"/>
    <lineage>
        <taxon>Eukaryota</taxon>
        <taxon>Metazoa</taxon>
        <taxon>Ecdysozoa</taxon>
        <taxon>Arthropoda</taxon>
        <taxon>Crustacea</taxon>
        <taxon>Multicrustacea</taxon>
        <taxon>Malacostraca</taxon>
        <taxon>Eumalacostraca</taxon>
        <taxon>Eucarida</taxon>
        <taxon>Decapoda</taxon>
        <taxon>Pleocyemata</taxon>
        <taxon>Astacidea</taxon>
        <taxon>Parastacoidea</taxon>
        <taxon>Parastacidae</taxon>
        <taxon>Cherax</taxon>
    </lineage>
</organism>
<dbReference type="GO" id="GO:0031012">
    <property type="term" value="C:extracellular matrix"/>
    <property type="evidence" value="ECO:0007669"/>
    <property type="project" value="TreeGrafter"/>
</dbReference>
<dbReference type="Pfam" id="PF13855">
    <property type="entry name" value="LRR_8"/>
    <property type="match status" value="4"/>
</dbReference>
<dbReference type="PANTHER" id="PTHR24373:SF370">
    <property type="entry name" value="FISH-LIPS, ISOFORM E"/>
    <property type="match status" value="1"/>
</dbReference>
<keyword evidence="3" id="KW-0677">Repeat</keyword>
<name>A0AAW0YU71_CHEQU</name>
<evidence type="ECO:0000256" key="1">
    <source>
        <dbReference type="ARBA" id="ARBA00022614"/>
    </source>
</evidence>
<dbReference type="InterPro" id="IPR001611">
    <property type="entry name" value="Leu-rich_rpt"/>
</dbReference>
<dbReference type="EMBL" id="JARKIK010000002">
    <property type="protein sequence ID" value="KAK8753719.1"/>
    <property type="molecule type" value="Genomic_DNA"/>
</dbReference>
<evidence type="ECO:0000256" key="4">
    <source>
        <dbReference type="SAM" id="MobiDB-lite"/>
    </source>
</evidence>
<dbReference type="SMART" id="SM00082">
    <property type="entry name" value="LRRCT"/>
    <property type="match status" value="1"/>
</dbReference>
<feature type="region of interest" description="Disordered" evidence="4">
    <location>
        <begin position="1"/>
        <end position="20"/>
    </location>
</feature>
<keyword evidence="1" id="KW-0433">Leucine-rich repeat</keyword>
<dbReference type="EMBL" id="JARKIK010000002">
    <property type="protein sequence ID" value="KAK8753718.1"/>
    <property type="molecule type" value="Genomic_DNA"/>
</dbReference>
<keyword evidence="5" id="KW-0812">Transmembrane</keyword>
<evidence type="ECO:0000313" key="7">
    <source>
        <dbReference type="EMBL" id="KAK8753719.1"/>
    </source>
</evidence>
<evidence type="ECO:0000313" key="8">
    <source>
        <dbReference type="Proteomes" id="UP001445076"/>
    </source>
</evidence>
<dbReference type="InterPro" id="IPR032675">
    <property type="entry name" value="LRR_dom_sf"/>
</dbReference>
<dbReference type="InterPro" id="IPR050328">
    <property type="entry name" value="Dev_Immune_Receptor"/>
</dbReference>
<dbReference type="Proteomes" id="UP001445076">
    <property type="component" value="Unassembled WGS sequence"/>
</dbReference>
<reference evidence="7 8" key="1">
    <citation type="journal article" date="2024" name="BMC Genomics">
        <title>Genome assembly of redclaw crayfish (Cherax quadricarinatus) provides insights into its immune adaptation and hypoxia tolerance.</title>
        <authorList>
            <person name="Liu Z."/>
            <person name="Zheng J."/>
            <person name="Li H."/>
            <person name="Fang K."/>
            <person name="Wang S."/>
            <person name="He J."/>
            <person name="Zhou D."/>
            <person name="Weng S."/>
            <person name="Chi M."/>
            <person name="Gu Z."/>
            <person name="He J."/>
            <person name="Li F."/>
            <person name="Wang M."/>
        </authorList>
    </citation>
    <scope>NUCLEOTIDE SEQUENCE [LARGE SCALE GENOMIC DNA]</scope>
    <source>
        <strain evidence="7">ZL_2023a</strain>
    </source>
</reference>
<sequence>MLRWRRQVRASSPHGTQAHHWCTGYSEPENTQLRALRRSSQATECNNARRTRMRRKNWKNYQLHTCSYQTLELPVSYAVRSSLSLLTQSVYLYIVDCCFLVMSLLRTKPDLVAWSHLCFCDLKFMWSWTFLKLKQYSNAYNVIIYLIIMCSFPVATEGFCPAGCDCDDSSLTVNCQNVSLGVVPILLNPRVQTIILSQNKIRALSQSLVFYSDLKKLDISDNEIMSLGKRNFEEQHNLAELIVSNNNLKILESTDLQGLAGLKVFHLDNNKIFNIEDGAFRGLVNLIELNLSKNKIKSLSESSLSELPNLWTLNLSGNKLGSIPSTGLINLTSLSELDLSDNQISQVPGRAFSGVTSLTRLVLDKNNISDISPEALTGLCELRHLSLVDNRLLQVPSIAITGLPDLQELDLSGNLFEELPGDCFKGLTSLLSLSLSRCPRLSGISTEAFLSTSVLETLVLSHNPRLAFLPPATLASLLSLRHLDLTACGLLYLTPTQVPLQQLRSLRVAGNPLHCNCSLVWLKKLTADPNASVSVDQPACASPPSLYGVSVRELGDGGVACDGRVSWWTILICVGVTFLGLAIIAIFLACRWRRKRRRKRNNQDKTIGMWDEVWRPDNHIAATHLPAPPTNGDSTLYPLTTPTRLGPPPRLPPDHPLHHLHHHHHQGCLQQCPYDALHPVYHPLLHPDHNSSHAPLDTPSLYENTMLGFTQSHTSTVTSQGPPLPLSDPPHWYATISGGGDDSGRESRPMTPLDLTNSPRKVPVTYV</sequence>
<evidence type="ECO:0000256" key="3">
    <source>
        <dbReference type="ARBA" id="ARBA00022737"/>
    </source>
</evidence>
<dbReference type="GO" id="GO:0005615">
    <property type="term" value="C:extracellular space"/>
    <property type="evidence" value="ECO:0007669"/>
    <property type="project" value="TreeGrafter"/>
</dbReference>
<dbReference type="SUPFAM" id="SSF52058">
    <property type="entry name" value="L domain-like"/>
    <property type="match status" value="1"/>
</dbReference>
<proteinExistence type="predicted"/>
<keyword evidence="8" id="KW-1185">Reference proteome</keyword>
<gene>
    <name evidence="7" type="ORF">OTU49_001299</name>
</gene>
<comment type="caution">
    <text evidence="7">The sequence shown here is derived from an EMBL/GenBank/DDBJ whole genome shotgun (WGS) entry which is preliminary data.</text>
</comment>
<dbReference type="SMART" id="SM00364">
    <property type="entry name" value="LRR_BAC"/>
    <property type="match status" value="5"/>
</dbReference>
<keyword evidence="5" id="KW-1133">Transmembrane helix</keyword>
<protein>
    <recommendedName>
        <fullName evidence="6">LRRCT domain-containing protein</fullName>
    </recommendedName>
</protein>
<evidence type="ECO:0000256" key="2">
    <source>
        <dbReference type="ARBA" id="ARBA00022729"/>
    </source>
</evidence>
<dbReference type="AlphaFoldDB" id="A0AAW0YU71"/>
<accession>A0AAW0YU71</accession>
<feature type="region of interest" description="Disordered" evidence="4">
    <location>
        <begin position="713"/>
        <end position="767"/>
    </location>
</feature>
<dbReference type="PROSITE" id="PS51450">
    <property type="entry name" value="LRR"/>
    <property type="match status" value="4"/>
</dbReference>
<dbReference type="SMART" id="SM00369">
    <property type="entry name" value="LRR_TYP"/>
    <property type="match status" value="9"/>
</dbReference>
<dbReference type="Pfam" id="PF00560">
    <property type="entry name" value="LRR_1"/>
    <property type="match status" value="1"/>
</dbReference>
<feature type="domain" description="LRRCT" evidence="6">
    <location>
        <begin position="511"/>
        <end position="562"/>
    </location>
</feature>